<dbReference type="GeneID" id="25401666"/>
<evidence type="ECO:0000256" key="3">
    <source>
        <dbReference type="ARBA" id="ARBA00023065"/>
    </source>
</evidence>
<dbReference type="InterPro" id="IPR008218">
    <property type="entry name" value="ATPase_V1-cplx_f_g_su"/>
</dbReference>
<dbReference type="AlphaFoldDB" id="A0A0F7FI29"/>
<dbReference type="Pfam" id="PF01990">
    <property type="entry name" value="ATP-synt_F"/>
    <property type="match status" value="1"/>
</dbReference>
<gene>
    <name evidence="4" type="ORF">MA03_05505</name>
</gene>
<dbReference type="InterPro" id="IPR036906">
    <property type="entry name" value="ATPase_V1_fsu_sf"/>
</dbReference>
<evidence type="ECO:0000313" key="5">
    <source>
        <dbReference type="Proteomes" id="UP000067434"/>
    </source>
</evidence>
<dbReference type="Proteomes" id="UP000067434">
    <property type="component" value="Chromosome"/>
</dbReference>
<keyword evidence="5" id="KW-1185">Reference proteome</keyword>
<organism evidence="4 5">
    <name type="scientific">Infirmifilum uzonense</name>
    <dbReference type="NCBI Taxonomy" id="1550241"/>
    <lineage>
        <taxon>Archaea</taxon>
        <taxon>Thermoproteota</taxon>
        <taxon>Thermoprotei</taxon>
        <taxon>Thermofilales</taxon>
        <taxon>Thermofilaceae</taxon>
        <taxon>Infirmifilum</taxon>
    </lineage>
</organism>
<name>A0A0F7FI29_9CREN</name>
<comment type="similarity">
    <text evidence="1">Belongs to the V-ATPase F subunit family.</text>
</comment>
<accession>A0A0F7FI29</accession>
<keyword evidence="3" id="KW-0406">Ion transport</keyword>
<dbReference type="RefSeq" id="WP_052884311.1">
    <property type="nucleotide sequence ID" value="NZ_CP009961.1"/>
</dbReference>
<dbReference type="Gene3D" id="3.40.50.10580">
    <property type="entry name" value="ATPase, V1 complex, subunit F"/>
    <property type="match status" value="1"/>
</dbReference>
<dbReference type="GO" id="GO:0046961">
    <property type="term" value="F:proton-transporting ATPase activity, rotational mechanism"/>
    <property type="evidence" value="ECO:0007669"/>
    <property type="project" value="InterPro"/>
</dbReference>
<dbReference type="SUPFAM" id="SSF159468">
    <property type="entry name" value="AtpF-like"/>
    <property type="match status" value="1"/>
</dbReference>
<keyword evidence="2" id="KW-0813">Transport</keyword>
<evidence type="ECO:0000256" key="1">
    <source>
        <dbReference type="ARBA" id="ARBA00010148"/>
    </source>
</evidence>
<dbReference type="PATRIC" id="fig|1550241.5.peg.1156"/>
<dbReference type="HOGENOM" id="CLU_2353365_0_0_2"/>
<sequence length="96" mass="10659">MFKVGARLKIGAVVLSDLEKAIEASGVDKVYVVDNWKEALKVIEEVVNKKEVDLLLIDDVLARQIGKGKLSEIKYKSPLPAIIELETNRIKKPLSS</sequence>
<reference evidence="4 5" key="1">
    <citation type="journal article" date="2015" name="Stand. Genomic Sci.">
        <title>Complete genome sequence of and proposal of Thermofilum uzonense sp. nov. a novel hyperthermophilic crenarchaeon and emended description of the genus Thermofilum.</title>
        <authorList>
            <person name="Toshchakov S.V."/>
            <person name="Korzhenkov A.A."/>
            <person name="Samarov N.I."/>
            <person name="Mazunin I.O."/>
            <person name="Mozhey O.I."/>
            <person name="Shmyr I.S."/>
            <person name="Derbikova K.S."/>
            <person name="Taranov E.A."/>
            <person name="Dominova I.N."/>
            <person name="Bonch-Osmolovskaya E.A."/>
            <person name="Patrushev M.V."/>
            <person name="Podosokorskaya O.A."/>
            <person name="Kublanov I.V."/>
        </authorList>
    </citation>
    <scope>NUCLEOTIDE SEQUENCE [LARGE SCALE GENOMIC DNA]</scope>
    <source>
        <strain evidence="4 5">1807-2</strain>
    </source>
</reference>
<evidence type="ECO:0000313" key="4">
    <source>
        <dbReference type="EMBL" id="AKG38829.1"/>
    </source>
</evidence>
<dbReference type="KEGG" id="thf:MA03_05505"/>
<evidence type="ECO:0000256" key="2">
    <source>
        <dbReference type="ARBA" id="ARBA00022448"/>
    </source>
</evidence>
<dbReference type="OrthoDB" id="31487at2157"/>
<protein>
    <submittedName>
        <fullName evidence="4">Uncharacterized protein</fullName>
    </submittedName>
</protein>
<dbReference type="EMBL" id="CP009961">
    <property type="protein sequence ID" value="AKG38829.1"/>
    <property type="molecule type" value="Genomic_DNA"/>
</dbReference>
<proteinExistence type="inferred from homology"/>